<dbReference type="GO" id="GO:0045493">
    <property type="term" value="P:xylan catabolic process"/>
    <property type="evidence" value="ECO:0007669"/>
    <property type="project" value="InterPro"/>
</dbReference>
<evidence type="ECO:0000256" key="1">
    <source>
        <dbReference type="ARBA" id="ARBA00005336"/>
    </source>
</evidence>
<dbReference type="Gene3D" id="3.40.50.1700">
    <property type="entry name" value="Glycoside hydrolase family 3 C-terminal domain"/>
    <property type="match status" value="1"/>
</dbReference>
<organism evidence="4 5">
    <name type="scientific">Algibacter lectus</name>
    <dbReference type="NCBI Taxonomy" id="221126"/>
    <lineage>
        <taxon>Bacteria</taxon>
        <taxon>Pseudomonadati</taxon>
        <taxon>Bacteroidota</taxon>
        <taxon>Flavobacteriia</taxon>
        <taxon>Flavobacteriales</taxon>
        <taxon>Flavobacteriaceae</taxon>
        <taxon>Algibacter</taxon>
    </lineage>
</organism>
<dbReference type="PANTHER" id="PTHR42721">
    <property type="entry name" value="SUGAR HYDROLASE-RELATED"/>
    <property type="match status" value="1"/>
</dbReference>
<comment type="similarity">
    <text evidence="1">Belongs to the glycosyl hydrolase 3 family.</text>
</comment>
<comment type="caution">
    <text evidence="4">The sequence shown here is derived from an EMBL/GenBank/DDBJ whole genome shotgun (WGS) entry which is preliminary data.</text>
</comment>
<dbReference type="InterPro" id="IPR013783">
    <property type="entry name" value="Ig-like_fold"/>
</dbReference>
<protein>
    <submittedName>
        <fullName evidence="4">Beta-glucosidase</fullName>
        <ecNumber evidence="4">3.2.1.21</ecNumber>
    </submittedName>
</protein>
<feature type="domain" description="Fibronectin type III-like" evidence="3">
    <location>
        <begin position="176"/>
        <end position="245"/>
    </location>
</feature>
<gene>
    <name evidence="4" type="ORF">JCM19300_292</name>
</gene>
<dbReference type="GO" id="GO:0031222">
    <property type="term" value="P:arabinan catabolic process"/>
    <property type="evidence" value="ECO:0007669"/>
    <property type="project" value="TreeGrafter"/>
</dbReference>
<dbReference type="InterPro" id="IPR036881">
    <property type="entry name" value="Glyco_hydro_3_C_sf"/>
</dbReference>
<dbReference type="Proteomes" id="UP000029644">
    <property type="component" value="Unassembled WGS sequence"/>
</dbReference>
<dbReference type="OrthoDB" id="9805821at2"/>
<keyword evidence="4" id="KW-0326">Glycosidase</keyword>
<dbReference type="InterPro" id="IPR002772">
    <property type="entry name" value="Glyco_hydro_3_C"/>
</dbReference>
<dbReference type="SMART" id="SM01217">
    <property type="entry name" value="Fn3_like"/>
    <property type="match status" value="1"/>
</dbReference>
<dbReference type="SUPFAM" id="SSF52279">
    <property type="entry name" value="Beta-D-glucan exohydrolase, C-terminal domain"/>
    <property type="match status" value="1"/>
</dbReference>
<evidence type="ECO:0000259" key="3">
    <source>
        <dbReference type="SMART" id="SM01217"/>
    </source>
</evidence>
<reference evidence="4 5" key="1">
    <citation type="journal article" date="2014" name="Genome Announc.">
        <title>Draft Genome Sequences of Marine Flavobacterium Algibacter lectus Strains SS8 and NR4.</title>
        <authorList>
            <person name="Takatani N."/>
            <person name="Nakanishi M."/>
            <person name="Meirelles P."/>
            <person name="Mino S."/>
            <person name="Suda W."/>
            <person name="Oshima K."/>
            <person name="Hattori M."/>
            <person name="Ohkuma M."/>
            <person name="Hosokawa M."/>
            <person name="Miyashita K."/>
            <person name="Thompson F.L."/>
            <person name="Niwa A."/>
            <person name="Sawabe T."/>
            <person name="Sawabe T."/>
        </authorList>
    </citation>
    <scope>NUCLEOTIDE SEQUENCE [LARGE SCALE GENOMIC DNA]</scope>
    <source>
        <strain evidence="4 5">JCM 19300</strain>
    </source>
</reference>
<accession>A0A090VD01</accession>
<dbReference type="EC" id="3.2.1.21" evidence="4"/>
<dbReference type="Pfam" id="PF14310">
    <property type="entry name" value="Fn3-like"/>
    <property type="match status" value="1"/>
</dbReference>
<dbReference type="RefSeq" id="WP_052415310.1">
    <property type="nucleotide sequence ID" value="NZ_BBNQ01000007.1"/>
</dbReference>
<evidence type="ECO:0000313" key="4">
    <source>
        <dbReference type="EMBL" id="GAL62631.1"/>
    </source>
</evidence>
<dbReference type="AlphaFoldDB" id="A0A090VD01"/>
<dbReference type="InterPro" id="IPR026891">
    <property type="entry name" value="Fn3-like"/>
</dbReference>
<evidence type="ECO:0000313" key="5">
    <source>
        <dbReference type="Proteomes" id="UP000029644"/>
    </source>
</evidence>
<evidence type="ECO:0000256" key="2">
    <source>
        <dbReference type="ARBA" id="ARBA00022801"/>
    </source>
</evidence>
<dbReference type="GO" id="GO:0009044">
    <property type="term" value="F:xylan 1,4-beta-xylosidase activity"/>
    <property type="evidence" value="ECO:0007669"/>
    <property type="project" value="InterPro"/>
</dbReference>
<dbReference type="Gene3D" id="2.60.40.10">
    <property type="entry name" value="Immunoglobulins"/>
    <property type="match status" value="1"/>
</dbReference>
<dbReference type="PANTHER" id="PTHR42721:SF3">
    <property type="entry name" value="BETA-D-XYLOSIDASE 5-RELATED"/>
    <property type="match status" value="1"/>
</dbReference>
<sequence length="268" mass="29530">MFLGLSPEIEGEEMEVKLEGFDKGDRSEISLPKNQIELMKKVHATGKPTIVVLMNGSALAVNWAAENVPAILEAWYPGEFGGKAIADVLFGDYNPGGKLPVTFYKSVTDLPDFKGYNMENRTYKYFKGDPLFPFGHGLSYSNFEYSNLKIADQVTLKDAINVSVEIKNISKVAGDDVVQIYLTHLDKQEQNAIRTLVSFDRVHLAAGETKTLNYKLDAEQYAWVSSKGKKILEPGNVLLSVGGKQPNFTGVADASSTSVLKKRVLLTN</sequence>
<dbReference type="GO" id="GO:0008422">
    <property type="term" value="F:beta-glucosidase activity"/>
    <property type="evidence" value="ECO:0007669"/>
    <property type="project" value="UniProtKB-EC"/>
</dbReference>
<dbReference type="GO" id="GO:0046556">
    <property type="term" value="F:alpha-L-arabinofuranosidase activity"/>
    <property type="evidence" value="ECO:0007669"/>
    <property type="project" value="TreeGrafter"/>
</dbReference>
<name>A0A090VD01_9FLAO</name>
<proteinExistence type="inferred from homology"/>
<dbReference type="Pfam" id="PF01915">
    <property type="entry name" value="Glyco_hydro_3_C"/>
    <property type="match status" value="1"/>
</dbReference>
<dbReference type="InterPro" id="IPR044993">
    <property type="entry name" value="BXL"/>
</dbReference>
<keyword evidence="2 4" id="KW-0378">Hydrolase</keyword>
<dbReference type="EMBL" id="BBNQ01000007">
    <property type="protein sequence ID" value="GAL62631.1"/>
    <property type="molecule type" value="Genomic_DNA"/>
</dbReference>